<gene>
    <name evidence="1" type="ORF">MRB53_024759</name>
</gene>
<evidence type="ECO:0000313" key="1">
    <source>
        <dbReference type="EMBL" id="KAJ8631436.1"/>
    </source>
</evidence>
<evidence type="ECO:0000313" key="2">
    <source>
        <dbReference type="Proteomes" id="UP001234297"/>
    </source>
</evidence>
<sequence length="274" mass="30661">MSKHLPTSKTKAISNPPHSVLKLVPLHKMADPFTPTKPMPQRISLTSSPFLLTVSLSLASFSLYFLSFRDTTFWFLLSNAIIFLIAAADSETSSSSSSKHIIDLYEEYLKNTRARNTYPTSLPQFKPQENKDSEDYKEMESSLPDHVPESSTTFKEKKDSGMDSFEEVKEKAMVAVGPSDDEDGGPVLDGGDFSALSTEELKDSGMDSFEEVKEKAMVAVGPSDDEDGGPVLDGGDFSALSTEELNKRVEDFIRKFNREIWLQEIRERKRLKQI</sequence>
<protein>
    <submittedName>
        <fullName evidence="1">Uncharacterized protein</fullName>
    </submittedName>
</protein>
<keyword evidence="2" id="KW-1185">Reference proteome</keyword>
<name>A0ACC2LDB8_PERAE</name>
<reference evidence="1 2" key="1">
    <citation type="journal article" date="2022" name="Hortic Res">
        <title>A haplotype resolved chromosomal level avocado genome allows analysis of novel avocado genes.</title>
        <authorList>
            <person name="Nath O."/>
            <person name="Fletcher S.J."/>
            <person name="Hayward A."/>
            <person name="Shaw L.M."/>
            <person name="Masouleh A.K."/>
            <person name="Furtado A."/>
            <person name="Henry R.J."/>
            <person name="Mitter N."/>
        </authorList>
    </citation>
    <scope>NUCLEOTIDE SEQUENCE [LARGE SCALE GENOMIC DNA]</scope>
    <source>
        <strain evidence="2">cv. Hass</strain>
    </source>
</reference>
<accession>A0ACC2LDB8</accession>
<organism evidence="1 2">
    <name type="scientific">Persea americana</name>
    <name type="common">Avocado</name>
    <dbReference type="NCBI Taxonomy" id="3435"/>
    <lineage>
        <taxon>Eukaryota</taxon>
        <taxon>Viridiplantae</taxon>
        <taxon>Streptophyta</taxon>
        <taxon>Embryophyta</taxon>
        <taxon>Tracheophyta</taxon>
        <taxon>Spermatophyta</taxon>
        <taxon>Magnoliopsida</taxon>
        <taxon>Magnoliidae</taxon>
        <taxon>Laurales</taxon>
        <taxon>Lauraceae</taxon>
        <taxon>Persea</taxon>
    </lineage>
</organism>
<dbReference type="Proteomes" id="UP001234297">
    <property type="component" value="Chromosome 7"/>
</dbReference>
<proteinExistence type="predicted"/>
<dbReference type="EMBL" id="CM056815">
    <property type="protein sequence ID" value="KAJ8631436.1"/>
    <property type="molecule type" value="Genomic_DNA"/>
</dbReference>
<comment type="caution">
    <text evidence="1">The sequence shown here is derived from an EMBL/GenBank/DDBJ whole genome shotgun (WGS) entry which is preliminary data.</text>
</comment>